<reference evidence="1" key="2">
    <citation type="submission" date="2018-05" db="EMBL/GenBank/DDBJ databases">
        <title>OgluRS3 (Oryza glumaepatula Reference Sequence Version 3).</title>
        <authorList>
            <person name="Zhang J."/>
            <person name="Kudrna D."/>
            <person name="Lee S."/>
            <person name="Talag J."/>
            <person name="Welchert J."/>
            <person name="Wing R.A."/>
        </authorList>
    </citation>
    <scope>NUCLEOTIDE SEQUENCE [LARGE SCALE GENOMIC DNA]</scope>
</reference>
<evidence type="ECO:0000313" key="1">
    <source>
        <dbReference type="EnsemblPlants" id="OGLUM03G07260.1"/>
    </source>
</evidence>
<evidence type="ECO:0000313" key="2">
    <source>
        <dbReference type="Proteomes" id="UP000026961"/>
    </source>
</evidence>
<dbReference type="AlphaFoldDB" id="A0A0D9Z3G2"/>
<keyword evidence="2" id="KW-1185">Reference proteome</keyword>
<protein>
    <submittedName>
        <fullName evidence="1">Uncharacterized protein</fullName>
    </submittedName>
</protein>
<name>A0A0D9Z3G2_9ORYZ</name>
<dbReference type="Proteomes" id="UP000026961">
    <property type="component" value="Chromosome 3"/>
</dbReference>
<reference evidence="1" key="1">
    <citation type="submission" date="2015-04" db="UniProtKB">
        <authorList>
            <consortium name="EnsemblPlants"/>
        </authorList>
    </citation>
    <scope>IDENTIFICATION</scope>
</reference>
<dbReference type="Gramene" id="OGLUM03G07260.1">
    <property type="protein sequence ID" value="OGLUM03G07260.1"/>
    <property type="gene ID" value="OGLUM03G07260"/>
</dbReference>
<dbReference type="EnsemblPlants" id="OGLUM03G07260.1">
    <property type="protein sequence ID" value="OGLUM03G07260.1"/>
    <property type="gene ID" value="OGLUM03G07260"/>
</dbReference>
<accession>A0A0D9Z3G2</accession>
<proteinExistence type="predicted"/>
<dbReference type="HOGENOM" id="CLU_162298_0_0_1"/>
<sequence length="104" mass="11176">MAVAGSNLMRLTPSIAGAGRVSIWWYLLSQRRGADVVVRRGAGESIDTYVVVGVRVSLVDTDGTRRGADRSIDLRDGGGEGLVSVVMAGREPKYDTLGQRKTRL</sequence>
<organism evidence="1">
    <name type="scientific">Oryza glumipatula</name>
    <dbReference type="NCBI Taxonomy" id="40148"/>
    <lineage>
        <taxon>Eukaryota</taxon>
        <taxon>Viridiplantae</taxon>
        <taxon>Streptophyta</taxon>
        <taxon>Embryophyta</taxon>
        <taxon>Tracheophyta</taxon>
        <taxon>Spermatophyta</taxon>
        <taxon>Magnoliopsida</taxon>
        <taxon>Liliopsida</taxon>
        <taxon>Poales</taxon>
        <taxon>Poaceae</taxon>
        <taxon>BOP clade</taxon>
        <taxon>Oryzoideae</taxon>
        <taxon>Oryzeae</taxon>
        <taxon>Oryzinae</taxon>
        <taxon>Oryza</taxon>
    </lineage>
</organism>